<evidence type="ECO:0000313" key="2">
    <source>
        <dbReference type="EMBL" id="SNY52733.1"/>
    </source>
</evidence>
<organism evidence="2 3">
    <name type="scientific">Paractinoplanes atraurantiacus</name>
    <dbReference type="NCBI Taxonomy" id="1036182"/>
    <lineage>
        <taxon>Bacteria</taxon>
        <taxon>Bacillati</taxon>
        <taxon>Actinomycetota</taxon>
        <taxon>Actinomycetes</taxon>
        <taxon>Micromonosporales</taxon>
        <taxon>Micromonosporaceae</taxon>
        <taxon>Paractinoplanes</taxon>
    </lineage>
</organism>
<protein>
    <submittedName>
        <fullName evidence="2">Protein N-acetyltransferase, RimJ/RimL family</fullName>
    </submittedName>
</protein>
<keyword evidence="3" id="KW-1185">Reference proteome</keyword>
<dbReference type="GO" id="GO:0016747">
    <property type="term" value="F:acyltransferase activity, transferring groups other than amino-acyl groups"/>
    <property type="evidence" value="ECO:0007669"/>
    <property type="project" value="InterPro"/>
</dbReference>
<feature type="domain" description="N-acetyltransferase" evidence="1">
    <location>
        <begin position="4"/>
        <end position="157"/>
    </location>
</feature>
<dbReference type="PANTHER" id="PTHR43328:SF1">
    <property type="entry name" value="N-ACETYLTRANSFERASE DOMAIN-CONTAINING PROTEIN"/>
    <property type="match status" value="1"/>
</dbReference>
<dbReference type="SUPFAM" id="SSF55729">
    <property type="entry name" value="Acyl-CoA N-acyltransferases (Nat)"/>
    <property type="match status" value="1"/>
</dbReference>
<dbReference type="OrthoDB" id="9801656at2"/>
<proteinExistence type="predicted"/>
<evidence type="ECO:0000313" key="3">
    <source>
        <dbReference type="Proteomes" id="UP000219612"/>
    </source>
</evidence>
<sequence length="157" mass="17046">MAEVALRPIEDADLDALFDQMRDPESVHMAAFTADDPNDRSAFDAHMAKIRARDDVTNRIITLDGRLVGSIAAFVIEGDTEVTYWIDRAHWGQGIAGQALALLLAEVPTRPILARAASDNVGSLRVLQKAGFAVTGTEAGYANARQAEIEETLLRLD</sequence>
<name>A0A285IY38_9ACTN</name>
<dbReference type="PANTHER" id="PTHR43328">
    <property type="entry name" value="ACETYLTRANSFERASE-RELATED"/>
    <property type="match status" value="1"/>
</dbReference>
<dbReference type="PROSITE" id="PS51186">
    <property type="entry name" value="GNAT"/>
    <property type="match status" value="1"/>
</dbReference>
<accession>A0A285IY38</accession>
<dbReference type="Pfam" id="PF13302">
    <property type="entry name" value="Acetyltransf_3"/>
    <property type="match status" value="1"/>
</dbReference>
<dbReference type="InterPro" id="IPR000182">
    <property type="entry name" value="GNAT_dom"/>
</dbReference>
<dbReference type="AlphaFoldDB" id="A0A285IY38"/>
<gene>
    <name evidence="2" type="ORF">SAMN05421748_11383</name>
</gene>
<evidence type="ECO:0000259" key="1">
    <source>
        <dbReference type="PROSITE" id="PS51186"/>
    </source>
</evidence>
<dbReference type="EMBL" id="OBDY01000013">
    <property type="protein sequence ID" value="SNY52733.1"/>
    <property type="molecule type" value="Genomic_DNA"/>
</dbReference>
<dbReference type="RefSeq" id="WP_097322948.1">
    <property type="nucleotide sequence ID" value="NZ_OBDY01000013.1"/>
</dbReference>
<keyword evidence="2" id="KW-0808">Transferase</keyword>
<reference evidence="3" key="1">
    <citation type="submission" date="2017-09" db="EMBL/GenBank/DDBJ databases">
        <authorList>
            <person name="Varghese N."/>
            <person name="Submissions S."/>
        </authorList>
    </citation>
    <scope>NUCLEOTIDE SEQUENCE [LARGE SCALE GENOMIC DNA]</scope>
    <source>
        <strain evidence="3">CGMCC 4.6857</strain>
    </source>
</reference>
<dbReference type="Gene3D" id="3.40.630.30">
    <property type="match status" value="1"/>
</dbReference>
<dbReference type="Proteomes" id="UP000219612">
    <property type="component" value="Unassembled WGS sequence"/>
</dbReference>
<dbReference type="InterPro" id="IPR016181">
    <property type="entry name" value="Acyl_CoA_acyltransferase"/>
</dbReference>